<feature type="compositionally biased region" description="Basic residues" evidence="1">
    <location>
        <begin position="66"/>
        <end position="81"/>
    </location>
</feature>
<dbReference type="Proteomes" id="UP000094389">
    <property type="component" value="Unassembled WGS sequence"/>
</dbReference>
<reference evidence="3 4" key="1">
    <citation type="journal article" date="2016" name="Proc. Natl. Acad. Sci. U.S.A.">
        <title>Comparative genomics of biotechnologically important yeasts.</title>
        <authorList>
            <person name="Riley R."/>
            <person name="Haridas S."/>
            <person name="Wolfe K.H."/>
            <person name="Lopes M.R."/>
            <person name="Hittinger C.T."/>
            <person name="Goeker M."/>
            <person name="Salamov A.A."/>
            <person name="Wisecaver J.H."/>
            <person name="Long T.M."/>
            <person name="Calvey C.H."/>
            <person name="Aerts A.L."/>
            <person name="Barry K.W."/>
            <person name="Choi C."/>
            <person name="Clum A."/>
            <person name="Coughlan A.Y."/>
            <person name="Deshpande S."/>
            <person name="Douglass A.P."/>
            <person name="Hanson S.J."/>
            <person name="Klenk H.-P."/>
            <person name="LaButti K.M."/>
            <person name="Lapidus A."/>
            <person name="Lindquist E.A."/>
            <person name="Lipzen A.M."/>
            <person name="Meier-Kolthoff J.P."/>
            <person name="Ohm R.A."/>
            <person name="Otillar R.P."/>
            <person name="Pangilinan J.L."/>
            <person name="Peng Y."/>
            <person name="Rokas A."/>
            <person name="Rosa C.A."/>
            <person name="Scheuner C."/>
            <person name="Sibirny A.A."/>
            <person name="Slot J.C."/>
            <person name="Stielow J.B."/>
            <person name="Sun H."/>
            <person name="Kurtzman C.P."/>
            <person name="Blackwell M."/>
            <person name="Grigoriev I.V."/>
            <person name="Jeffries T.W."/>
        </authorList>
    </citation>
    <scope>NUCLEOTIDE SEQUENCE [LARGE SCALE GENOMIC DNA]</scope>
    <source>
        <strain evidence="4">ATCC 18201 / CBS 1600 / BCRC 20928 / JCM 3617 / NBRC 0987 / NRRL Y-1542</strain>
    </source>
</reference>
<dbReference type="Gene3D" id="3.40.525.10">
    <property type="entry name" value="CRAL-TRIO lipid binding domain"/>
    <property type="match status" value="1"/>
</dbReference>
<gene>
    <name evidence="3" type="ORF">CYBJADRAFT_161404</name>
</gene>
<accession>A0A1E4S5Y2</accession>
<dbReference type="PROSITE" id="PS50191">
    <property type="entry name" value="CRAL_TRIO"/>
    <property type="match status" value="1"/>
</dbReference>
<evidence type="ECO:0000256" key="1">
    <source>
        <dbReference type="SAM" id="MobiDB-lite"/>
    </source>
</evidence>
<sequence>MTAASEAPGHFDTLSKDEEAKLKEIWMHMLRFWGTPVTVSEQRPAAQSRSSTKASLNGSLSEDKPKKKKFGFLRKGKKSHSSHSEEQELALTTTRTRESIESGYTHKMIHESLKDLQPDDIYKNFWEFLRTDTPDNLMLRFLRARKWDTDKTMAMFSSTLHWRAKESNVDQLLWEGDLKPFQEDANSGFILQLKLSKAYFRGVDREGRPIVVIRPRLHHANEQTEKDLERYTLLVIEICRLVLQEPVDSASIIFDMSGFSLANMEYAPVKFMVGVFEAHYPESLGRLFIHKAPWVFPPIWNIIKNWLDPVVASKIHFTKNLKDLEKHIENKWIPKDIDGGDQFQPTWIEPNPEDDKLMLDTETRDKIKKEREELVQQFIDATVRWIESTNDEENNKWREEKRKLGKALAANYIRLDPYIRSKNNFDRMGLWRMLPWQSTKINTHTEVFKCPSTARMEISRVIRQFQDPSLKATDVLSEVDHLPIREQGLSSNDLVILIGVLTDASSALTSGQRSRIIRSFLYFKGQVPKECVYMICSSLGNSITSKKKISHGVQSALLTWLIAVYAFIEPEVIDRIYGLLFNYLEYSYIRPQVAHLLFLATKRHHVTEVRINRLLKLHQKSSSEHIIALALSYREYKYQDILDTFPRVKSSVFRHPDEMYLNELIKLRGGDSSAVKQELMYMDQFSTQLKRRKQQSAFNRINYRPSTSTMCLQNVTNTAEFVQCLDTLELSKDWGLVLGDSSNFSLILLALRHDPHELQGLNNWIAVLLRDFLFTPRSQQRTLLENLQRYVLFTGEVPSAVLEFLLNNEDVSSLIKEHGSFIWSFFETLGSSNMNDLESLVDKYNKSCFNWEISCICEYLESLARLLRRAFEIGDQVSRFSAILHSVIRSIPKILQVTQYSGVVGLSVIGFIRFFQTVKNKDTLRVEDIVLPQSIIYTLLFMDNPVIFSEVCSHLNFCKSILKDAEPSVEVTALTNLHNSYVVDICNLTWRNKAFELGKNSQTACGLSLAFTSSFANNFPLFDSHSNFRSLFNLHHAPAFASITARILRQIEDNEPECETRHEGPLTATSVVELLESEDSKWLTTDYESLRVDILKELGKLGYVGLADLLFSHLKSLVDKR</sequence>
<dbReference type="InterPro" id="IPR036865">
    <property type="entry name" value="CRAL-TRIO_dom_sf"/>
</dbReference>
<feature type="domain" description="CRAL-TRIO" evidence="2">
    <location>
        <begin position="194"/>
        <end position="345"/>
    </location>
</feature>
<dbReference type="InterPro" id="IPR052432">
    <property type="entry name" value="PITP/CRAL-TRIO"/>
</dbReference>
<dbReference type="PANTHER" id="PTHR46590:SF1">
    <property type="entry name" value="PHOSPHATIDYLINOSITOL TRANSFER PROTEIN CSR1"/>
    <property type="match status" value="1"/>
</dbReference>
<dbReference type="InterPro" id="IPR036273">
    <property type="entry name" value="CRAL/TRIO_N_dom_sf"/>
</dbReference>
<evidence type="ECO:0000313" key="3">
    <source>
        <dbReference type="EMBL" id="ODV74918.1"/>
    </source>
</evidence>
<protein>
    <recommendedName>
        <fullName evidence="2">CRAL-TRIO domain-containing protein</fullName>
    </recommendedName>
</protein>
<feature type="region of interest" description="Disordered" evidence="1">
    <location>
        <begin position="41"/>
        <end position="96"/>
    </location>
</feature>
<dbReference type="InterPro" id="IPR001251">
    <property type="entry name" value="CRAL-TRIO_dom"/>
</dbReference>
<feature type="compositionally biased region" description="Polar residues" evidence="1">
    <location>
        <begin position="41"/>
        <end position="60"/>
    </location>
</feature>
<dbReference type="SMART" id="SM00516">
    <property type="entry name" value="SEC14"/>
    <property type="match status" value="1"/>
</dbReference>
<dbReference type="SMART" id="SM01100">
    <property type="entry name" value="CRAL_TRIO_N"/>
    <property type="match status" value="1"/>
</dbReference>
<dbReference type="SUPFAM" id="SSF46938">
    <property type="entry name" value="CRAL/TRIO N-terminal domain"/>
    <property type="match status" value="1"/>
</dbReference>
<dbReference type="SUPFAM" id="SSF52087">
    <property type="entry name" value="CRAL/TRIO domain"/>
    <property type="match status" value="1"/>
</dbReference>
<dbReference type="EMBL" id="KV453927">
    <property type="protein sequence ID" value="ODV74918.1"/>
    <property type="molecule type" value="Genomic_DNA"/>
</dbReference>
<dbReference type="InterPro" id="IPR012485">
    <property type="entry name" value="CENP-I"/>
</dbReference>
<dbReference type="Pfam" id="PF07778">
    <property type="entry name" value="CENP-I"/>
    <property type="match status" value="1"/>
</dbReference>
<dbReference type="InterPro" id="IPR011074">
    <property type="entry name" value="CRAL/TRIO_N_dom"/>
</dbReference>
<dbReference type="STRING" id="983966.A0A1E4S5Y2"/>
<proteinExistence type="predicted"/>
<name>A0A1E4S5Y2_CYBJN</name>
<dbReference type="CDD" id="cd00170">
    <property type="entry name" value="SEC14"/>
    <property type="match status" value="1"/>
</dbReference>
<keyword evidence="4" id="KW-1185">Reference proteome</keyword>
<dbReference type="RefSeq" id="XP_020071957.1">
    <property type="nucleotide sequence ID" value="XM_020213610.1"/>
</dbReference>
<dbReference type="OrthoDB" id="43460at2759"/>
<dbReference type="Pfam" id="PF03765">
    <property type="entry name" value="CRAL_TRIO_N"/>
    <property type="match status" value="1"/>
</dbReference>
<evidence type="ECO:0000313" key="4">
    <source>
        <dbReference type="Proteomes" id="UP000094389"/>
    </source>
</evidence>
<dbReference type="CDD" id="cd22647">
    <property type="entry name" value="CTF3_NTD_HEAT"/>
    <property type="match status" value="1"/>
</dbReference>
<dbReference type="GeneID" id="30988006"/>
<dbReference type="Pfam" id="PF00650">
    <property type="entry name" value="CRAL_TRIO"/>
    <property type="match status" value="1"/>
</dbReference>
<dbReference type="AlphaFoldDB" id="A0A1E4S5Y2"/>
<organism evidence="3 4">
    <name type="scientific">Cyberlindnera jadinii (strain ATCC 18201 / CBS 1600 / BCRC 20928 / JCM 3617 / NBRC 0987 / NRRL Y-1542)</name>
    <name type="common">Torula yeast</name>
    <name type="synonym">Candida utilis</name>
    <dbReference type="NCBI Taxonomy" id="983966"/>
    <lineage>
        <taxon>Eukaryota</taxon>
        <taxon>Fungi</taxon>
        <taxon>Dikarya</taxon>
        <taxon>Ascomycota</taxon>
        <taxon>Saccharomycotina</taxon>
        <taxon>Saccharomycetes</taxon>
        <taxon>Phaffomycetales</taxon>
        <taxon>Phaffomycetaceae</taxon>
        <taxon>Cyberlindnera</taxon>
    </lineage>
</organism>
<dbReference type="PANTHER" id="PTHR46590">
    <property type="entry name" value="PHOSPHATIDYLINOSITOL TRANSFER PROTEIN CSR1-RELATED"/>
    <property type="match status" value="1"/>
</dbReference>
<evidence type="ECO:0000259" key="2">
    <source>
        <dbReference type="PROSITE" id="PS50191"/>
    </source>
</evidence>
<dbReference type="GO" id="GO:0000776">
    <property type="term" value="C:kinetochore"/>
    <property type="evidence" value="ECO:0007669"/>
    <property type="project" value="InterPro"/>
</dbReference>